<feature type="compositionally biased region" description="Acidic residues" evidence="3">
    <location>
        <begin position="220"/>
        <end position="255"/>
    </location>
</feature>
<dbReference type="InterPro" id="IPR013719">
    <property type="entry name" value="RTT106/SPT16-like_middle_dom"/>
</dbReference>
<dbReference type="RefSeq" id="XP_047779587.1">
    <property type="nucleotide sequence ID" value="XM_047923418.1"/>
</dbReference>
<reference evidence="5 6" key="1">
    <citation type="journal article" date="2021" name="Environ. Microbiol.">
        <title>Gene family expansions and transcriptome signatures uncover fungal adaptations to wood decay.</title>
        <authorList>
            <person name="Hage H."/>
            <person name="Miyauchi S."/>
            <person name="Viragh M."/>
            <person name="Drula E."/>
            <person name="Min B."/>
            <person name="Chaduli D."/>
            <person name="Navarro D."/>
            <person name="Favel A."/>
            <person name="Norest M."/>
            <person name="Lesage-Meessen L."/>
            <person name="Balint B."/>
            <person name="Merenyi Z."/>
            <person name="de Eugenio L."/>
            <person name="Morin E."/>
            <person name="Martinez A.T."/>
            <person name="Baldrian P."/>
            <person name="Stursova M."/>
            <person name="Martinez M.J."/>
            <person name="Novotny C."/>
            <person name="Magnuson J.K."/>
            <person name="Spatafora J.W."/>
            <person name="Maurice S."/>
            <person name="Pangilinan J."/>
            <person name="Andreopoulos W."/>
            <person name="LaButti K."/>
            <person name="Hundley H."/>
            <person name="Na H."/>
            <person name="Kuo A."/>
            <person name="Barry K."/>
            <person name="Lipzen A."/>
            <person name="Henrissat B."/>
            <person name="Riley R."/>
            <person name="Ahrendt S."/>
            <person name="Nagy L.G."/>
            <person name="Grigoriev I.V."/>
            <person name="Martin F."/>
            <person name="Rosso M.N."/>
        </authorList>
    </citation>
    <scope>NUCLEOTIDE SEQUENCE [LARGE SCALE GENOMIC DNA]</scope>
    <source>
        <strain evidence="5 6">CIRM-BRFM 1785</strain>
    </source>
</reference>
<evidence type="ECO:0000256" key="1">
    <source>
        <dbReference type="ARBA" id="ARBA00006159"/>
    </source>
</evidence>
<name>A0ABQ8KJ58_9APHY</name>
<dbReference type="PANTHER" id="PTHR45849">
    <property type="entry name" value="FACT COMPLEX SUBUNIT SSRP1"/>
    <property type="match status" value="1"/>
</dbReference>
<dbReference type="EMBL" id="JADCUA010000008">
    <property type="protein sequence ID" value="KAH9837549.1"/>
    <property type="molecule type" value="Genomic_DNA"/>
</dbReference>
<gene>
    <name evidence="5" type="ORF">C8Q71DRAFT_753084</name>
</gene>
<comment type="caution">
    <text evidence="5">The sequence shown here is derived from an EMBL/GenBank/DDBJ whole genome shotgun (WGS) entry which is preliminary data.</text>
</comment>
<accession>A0ABQ8KJ58</accession>
<feature type="compositionally biased region" description="Acidic residues" evidence="3">
    <location>
        <begin position="295"/>
        <end position="306"/>
    </location>
</feature>
<evidence type="ECO:0000313" key="5">
    <source>
        <dbReference type="EMBL" id="KAH9837549.1"/>
    </source>
</evidence>
<dbReference type="Pfam" id="PF08512">
    <property type="entry name" value="Rttp106-like_middle"/>
    <property type="match status" value="1"/>
</dbReference>
<organism evidence="5 6">
    <name type="scientific">Rhodofomes roseus</name>
    <dbReference type="NCBI Taxonomy" id="34475"/>
    <lineage>
        <taxon>Eukaryota</taxon>
        <taxon>Fungi</taxon>
        <taxon>Dikarya</taxon>
        <taxon>Basidiomycota</taxon>
        <taxon>Agaricomycotina</taxon>
        <taxon>Agaricomycetes</taxon>
        <taxon>Polyporales</taxon>
        <taxon>Rhodofomes</taxon>
    </lineage>
</organism>
<dbReference type="Proteomes" id="UP000814176">
    <property type="component" value="Unassembled WGS sequence"/>
</dbReference>
<comment type="function">
    <text evidence="2">Component of the FACT complex, a general chromatin factor that acts to reorganize nucleosomes. The FACT complex is involved in multiple processes that require DNA as a template such as mRNA elongation, DNA replication and DNA repair. During transcription elongation the FACT complex acts as a histone chaperone that both destabilizes and restores nucleosomal structure. It facilitates the passage of RNA polymerase II and transcription by promoting the dissociation of one histone H2A-H2B dimer from the nucleosome, then subsequently promotes the reestablishment of the nucleosome following the passage of RNA polymerase II.</text>
</comment>
<comment type="similarity">
    <text evidence="1">Belongs to the RTT106 family.</text>
</comment>
<evidence type="ECO:0000259" key="4">
    <source>
        <dbReference type="SMART" id="SM01287"/>
    </source>
</evidence>
<evidence type="ECO:0000313" key="6">
    <source>
        <dbReference type="Proteomes" id="UP000814176"/>
    </source>
</evidence>
<evidence type="ECO:0000256" key="2">
    <source>
        <dbReference type="ARBA" id="ARBA00025370"/>
    </source>
</evidence>
<feature type="compositionally biased region" description="Low complexity" evidence="3">
    <location>
        <begin position="181"/>
        <end position="196"/>
    </location>
</feature>
<sequence>MGTSTYDADGTPRMTVHPKATPVEPALRAFLGHFHAPPTEPSTEVFRSAVGGGGGAGEGGDGVAGVEAYRGAKAGTLWFLSVGILWDGKPPEFFALRDVARADGEGEDQVEGVRTLSATGRTCTVVVRRVERARGTDGESVVEVDFGMVEGREREGIARWVRRYRHLFGEQEAQAQAMQTDGAGPSGANAAAAAAVGDEEDEDDEDFVASESDGGSATSESEEDGDGEGAESVEEEEAEASDADGDGYEDGEGELDPAHHPLLRPGAMPKRISRAAMEMVVGMMEGDLVGAGGADGDEDEADELEE</sequence>
<feature type="compositionally biased region" description="Low complexity" evidence="3">
    <location>
        <begin position="209"/>
        <end position="219"/>
    </location>
</feature>
<dbReference type="Gene3D" id="2.30.29.30">
    <property type="entry name" value="Pleckstrin-homology domain (PH domain)/Phosphotyrosine-binding domain (PTB)"/>
    <property type="match status" value="1"/>
</dbReference>
<feature type="compositionally biased region" description="Acidic residues" evidence="3">
    <location>
        <begin position="197"/>
        <end position="208"/>
    </location>
</feature>
<feature type="region of interest" description="Disordered" evidence="3">
    <location>
        <begin position="287"/>
        <end position="306"/>
    </location>
</feature>
<proteinExistence type="inferred from homology"/>
<feature type="region of interest" description="Disordered" evidence="3">
    <location>
        <begin position="175"/>
        <end position="270"/>
    </location>
</feature>
<dbReference type="InterPro" id="IPR011993">
    <property type="entry name" value="PH-like_dom_sf"/>
</dbReference>
<dbReference type="SMART" id="SM01287">
    <property type="entry name" value="Rtt106"/>
    <property type="match status" value="1"/>
</dbReference>
<feature type="domain" description="Histone chaperone RTT106/FACT complex subunit SPT16-like middle" evidence="4">
    <location>
        <begin position="63"/>
        <end position="171"/>
    </location>
</feature>
<evidence type="ECO:0000256" key="3">
    <source>
        <dbReference type="SAM" id="MobiDB-lite"/>
    </source>
</evidence>
<dbReference type="GeneID" id="72004150"/>
<keyword evidence="6" id="KW-1185">Reference proteome</keyword>
<dbReference type="InterPro" id="IPR050454">
    <property type="entry name" value="RTT106/SSRP1_HistChap/FACT"/>
</dbReference>
<protein>
    <recommendedName>
        <fullName evidence="4">Histone chaperone RTT106/FACT complex subunit SPT16-like middle domain-containing protein</fullName>
    </recommendedName>
</protein>
<dbReference type="PANTHER" id="PTHR45849:SF3">
    <property type="entry name" value="HISTONE CHAPERONE RTT106"/>
    <property type="match status" value="1"/>
</dbReference>